<gene>
    <name evidence="1" type="ORF">DPMN_160442</name>
</gene>
<evidence type="ECO:0000313" key="2">
    <source>
        <dbReference type="Proteomes" id="UP000828390"/>
    </source>
</evidence>
<sequence length="206" mass="22720">MLKSKNNNGEIIVPRGLAFIQLCWFQYNLCAEVDELHEILKFEKCVALEKSPSVESTDPQKNVSRYVDAAFMVFTGRSLDRKLLDLRTRLLSSRTTRVTMLKTIAIVLVGSLAVNAQFGSSPGFGTGAQGFHGNMGFGTGVGQGMSTGFGQMSPNGLEQGNPFGMNNGFDQTNQGGLTQGSWETRHSRWIRTNWSRRPRARQLLGI</sequence>
<accession>A0A9D4IQ47</accession>
<keyword evidence="2" id="KW-1185">Reference proteome</keyword>
<evidence type="ECO:0000313" key="1">
    <source>
        <dbReference type="EMBL" id="KAH3782525.1"/>
    </source>
</evidence>
<proteinExistence type="predicted"/>
<reference evidence="1" key="1">
    <citation type="journal article" date="2019" name="bioRxiv">
        <title>The Genome of the Zebra Mussel, Dreissena polymorpha: A Resource for Invasive Species Research.</title>
        <authorList>
            <person name="McCartney M.A."/>
            <person name="Auch B."/>
            <person name="Kono T."/>
            <person name="Mallez S."/>
            <person name="Zhang Y."/>
            <person name="Obille A."/>
            <person name="Becker A."/>
            <person name="Abrahante J.E."/>
            <person name="Garbe J."/>
            <person name="Badalamenti J.P."/>
            <person name="Herman A."/>
            <person name="Mangelson H."/>
            <person name="Liachko I."/>
            <person name="Sullivan S."/>
            <person name="Sone E.D."/>
            <person name="Koren S."/>
            <person name="Silverstein K.A.T."/>
            <person name="Beckman K.B."/>
            <person name="Gohl D.M."/>
        </authorList>
    </citation>
    <scope>NUCLEOTIDE SEQUENCE</scope>
    <source>
        <strain evidence="1">Duluth1</strain>
        <tissue evidence="1">Whole animal</tissue>
    </source>
</reference>
<reference evidence="1" key="2">
    <citation type="submission" date="2020-11" db="EMBL/GenBank/DDBJ databases">
        <authorList>
            <person name="McCartney M.A."/>
            <person name="Auch B."/>
            <person name="Kono T."/>
            <person name="Mallez S."/>
            <person name="Becker A."/>
            <person name="Gohl D.M."/>
            <person name="Silverstein K.A.T."/>
            <person name="Koren S."/>
            <person name="Bechman K.B."/>
            <person name="Herman A."/>
            <person name="Abrahante J.E."/>
            <person name="Garbe J."/>
        </authorList>
    </citation>
    <scope>NUCLEOTIDE SEQUENCE</scope>
    <source>
        <strain evidence="1">Duluth1</strain>
        <tissue evidence="1">Whole animal</tissue>
    </source>
</reference>
<organism evidence="1 2">
    <name type="scientific">Dreissena polymorpha</name>
    <name type="common">Zebra mussel</name>
    <name type="synonym">Mytilus polymorpha</name>
    <dbReference type="NCBI Taxonomy" id="45954"/>
    <lineage>
        <taxon>Eukaryota</taxon>
        <taxon>Metazoa</taxon>
        <taxon>Spiralia</taxon>
        <taxon>Lophotrochozoa</taxon>
        <taxon>Mollusca</taxon>
        <taxon>Bivalvia</taxon>
        <taxon>Autobranchia</taxon>
        <taxon>Heteroconchia</taxon>
        <taxon>Euheterodonta</taxon>
        <taxon>Imparidentia</taxon>
        <taxon>Neoheterodontei</taxon>
        <taxon>Myida</taxon>
        <taxon>Dreissenoidea</taxon>
        <taxon>Dreissenidae</taxon>
        <taxon>Dreissena</taxon>
    </lineage>
</organism>
<dbReference type="Proteomes" id="UP000828390">
    <property type="component" value="Unassembled WGS sequence"/>
</dbReference>
<dbReference type="AlphaFoldDB" id="A0A9D4IQ47"/>
<dbReference type="EMBL" id="JAIWYP010000008">
    <property type="protein sequence ID" value="KAH3782525.1"/>
    <property type="molecule type" value="Genomic_DNA"/>
</dbReference>
<name>A0A9D4IQ47_DREPO</name>
<comment type="caution">
    <text evidence="1">The sequence shown here is derived from an EMBL/GenBank/DDBJ whole genome shotgun (WGS) entry which is preliminary data.</text>
</comment>
<protein>
    <submittedName>
        <fullName evidence="1">Uncharacterized protein</fullName>
    </submittedName>
</protein>